<dbReference type="SUPFAM" id="SSF50939">
    <property type="entry name" value="Sialidases"/>
    <property type="match status" value="1"/>
</dbReference>
<name>A0ABS1R535_9SPHI</name>
<accession>A0ABS1R535</accession>
<dbReference type="PROSITE" id="PS51257">
    <property type="entry name" value="PROKAR_LIPOPROTEIN"/>
    <property type="match status" value="1"/>
</dbReference>
<gene>
    <name evidence="2" type="ORF">JKG61_11645</name>
</gene>
<dbReference type="Proteomes" id="UP000625283">
    <property type="component" value="Unassembled WGS sequence"/>
</dbReference>
<keyword evidence="3" id="KW-1185">Reference proteome</keyword>
<dbReference type="PANTHER" id="PTHR43752">
    <property type="entry name" value="BNR/ASP-BOX REPEAT FAMILY PROTEIN"/>
    <property type="match status" value="1"/>
</dbReference>
<dbReference type="EMBL" id="JAERTY010000005">
    <property type="protein sequence ID" value="MBL1409405.1"/>
    <property type="molecule type" value="Genomic_DNA"/>
</dbReference>
<feature type="domain" description="Sialidase" evidence="1">
    <location>
        <begin position="301"/>
        <end position="509"/>
    </location>
</feature>
<protein>
    <submittedName>
        <fullName evidence="2">Exo-alpha-sialidase</fullName>
    </submittedName>
</protein>
<organism evidence="2 3">
    <name type="scientific">Sphingobacterium faecale</name>
    <dbReference type="NCBI Taxonomy" id="2803775"/>
    <lineage>
        <taxon>Bacteria</taxon>
        <taxon>Pseudomonadati</taxon>
        <taxon>Bacteroidota</taxon>
        <taxon>Sphingobacteriia</taxon>
        <taxon>Sphingobacteriales</taxon>
        <taxon>Sphingobacteriaceae</taxon>
        <taxon>Sphingobacterium</taxon>
    </lineage>
</organism>
<evidence type="ECO:0000259" key="1">
    <source>
        <dbReference type="Pfam" id="PF13088"/>
    </source>
</evidence>
<proteinExistence type="predicted"/>
<evidence type="ECO:0000313" key="3">
    <source>
        <dbReference type="Proteomes" id="UP000625283"/>
    </source>
</evidence>
<dbReference type="InterPro" id="IPR036278">
    <property type="entry name" value="Sialidase_sf"/>
</dbReference>
<dbReference type="Pfam" id="PF13088">
    <property type="entry name" value="BNR_2"/>
    <property type="match status" value="1"/>
</dbReference>
<evidence type="ECO:0000313" key="2">
    <source>
        <dbReference type="EMBL" id="MBL1409405.1"/>
    </source>
</evidence>
<dbReference type="PANTHER" id="PTHR43752:SF2">
    <property type="entry name" value="BNR_ASP-BOX REPEAT FAMILY PROTEIN"/>
    <property type="match status" value="1"/>
</dbReference>
<dbReference type="InterPro" id="IPR011040">
    <property type="entry name" value="Sialidase"/>
</dbReference>
<sequence length="531" mass="59324">MKNNIMQHLFLAMVFSILLTSCNDNLLSVGTESRMMTVYTGPPRIKTFSIKNLNDSTTRMRIEVEGDNVELGSFYVRQNPPVVGPILPNFYLNTNGYRYLYGESIPVKDLNLADNGIRDEDSTVNVFTYTFDPRDFVDTIKYFFQAGWHNRPQIGPYEHDSRFFTLLGGKIDTLVSENILNAKHRVVYKVDGIYAAFPSLYTYNDSILITSFSTRVNRSHIDPEGGSKRLMSFDNGITWSNASSINYDQVWTTTGTNLVLPDVQGWIYVSDTLRDSLITEKRIINEVKPGTIAYIGGTVIKRSTNNGTSWTTTSLALPTDCSGLYNHHIKASYIVTTGGTRLRIVYGRRKVNFNNALKDEAYLMRSTDNGVTWSTFPMLSSGVSGLEVQGFNESSIVQAANGKIIALMRSVPEGYLWKSESADDGLTWSTPVKTTMWGFPPHVIKLEDGRLLSTYGYRRAPMGIRAAVSSDNGVTWSTSNEMIIRNDGLGSGGDLGYPLVRQLTDGSIFCIYYLTTDGMNTHIATTHFEIP</sequence>
<reference evidence="2 3" key="1">
    <citation type="submission" date="2021-01" db="EMBL/GenBank/DDBJ databases">
        <title>C459-1 draft genome sequence.</title>
        <authorList>
            <person name="Zhang X.-F."/>
        </authorList>
    </citation>
    <scope>NUCLEOTIDE SEQUENCE [LARGE SCALE GENOMIC DNA]</scope>
    <source>
        <strain evidence="3">C459-1</strain>
    </source>
</reference>
<dbReference type="CDD" id="cd15482">
    <property type="entry name" value="Sialidase_non-viral"/>
    <property type="match status" value="1"/>
</dbReference>
<dbReference type="Gene3D" id="2.120.10.10">
    <property type="match status" value="1"/>
</dbReference>
<dbReference type="RefSeq" id="WP_202103148.1">
    <property type="nucleotide sequence ID" value="NZ_JAERTY010000005.1"/>
</dbReference>
<comment type="caution">
    <text evidence="2">The sequence shown here is derived from an EMBL/GenBank/DDBJ whole genome shotgun (WGS) entry which is preliminary data.</text>
</comment>